<dbReference type="GO" id="GO:0000049">
    <property type="term" value="F:tRNA binding"/>
    <property type="evidence" value="ECO:0007669"/>
    <property type="project" value="InterPro"/>
</dbReference>
<dbReference type="GO" id="GO:0016779">
    <property type="term" value="F:nucleotidyltransferase activity"/>
    <property type="evidence" value="ECO:0007669"/>
    <property type="project" value="UniProtKB-UniRule"/>
</dbReference>
<dbReference type="InterPro" id="IPR019407">
    <property type="entry name" value="CTU2"/>
</dbReference>
<keyword evidence="5" id="KW-1185">Reference proteome</keyword>
<evidence type="ECO:0000313" key="6">
    <source>
        <dbReference type="RefSeq" id="XP_031425146.1"/>
    </source>
</evidence>
<dbReference type="UniPathway" id="UPA00988"/>
<dbReference type="Gene3D" id="3.40.50.620">
    <property type="entry name" value="HUPs"/>
    <property type="match status" value="1"/>
</dbReference>
<dbReference type="GeneID" id="105892911"/>
<dbReference type="GO" id="GO:0016783">
    <property type="term" value="F:sulfurtransferase activity"/>
    <property type="evidence" value="ECO:0007669"/>
    <property type="project" value="TreeGrafter"/>
</dbReference>
<evidence type="ECO:0000256" key="4">
    <source>
        <dbReference type="SAM" id="MobiDB-lite"/>
    </source>
</evidence>
<sequence length="537" mass="57315">MCQVDEEYNELLESRSLPGVSKKCMKCKEGTAVLIIRAGDAFCRSCFKEYFIHKFRAMLGKNRVIFPGEKVLLAVSGGLASSSMLAQVQEGLSQDAHKKLRFVPGIVYVDEGGASGQSLEERQRAASQLEHIFQATGFPYHIVPLEEVFSLPSSVLEAASAISNSSTCSYKTAVEQFIQNGGEAVGLRNKEQDSSLADAVSQLQTHDCQPSSFIPPAPQRQALERLFASVKTQTAKEELLQTLRQHLILHTARLKGYSKVMLGESCTRLAVKLLSSISLGRGAALAMDTGFADSRFGDVVLVRPMRDYSSKEIAFYGRLFSVPSVFTPGLDTKTSDKASIQRLTESFVTNLQTGFPSTVSTIYRTSEKLQTAHSAQTNDAEPASKCLLCLCALDTTVEEASAFNATLLSERLSQGKKAGGAGLPTSAPAPSPAPALGSGSAGQCCSSSAGSSGDGGCGGGGGGGEGEGGGCCSGSSGRPSVNSDLKSLLCYSCRLTIKDMTTVDTLPSYLMSEAERRKRRVDMRKEISEFLLEEDED</sequence>
<dbReference type="GO" id="GO:0002143">
    <property type="term" value="P:tRNA wobble position uridine thiolation"/>
    <property type="evidence" value="ECO:0007669"/>
    <property type="project" value="TreeGrafter"/>
</dbReference>
<protein>
    <recommendedName>
        <fullName evidence="3">Cytoplasmic tRNA 2-thiolation protein 2</fullName>
    </recommendedName>
</protein>
<dbReference type="KEGG" id="char:105892911"/>
<keyword evidence="1 3" id="KW-0963">Cytoplasm</keyword>
<dbReference type="OrthoDB" id="25129at2759"/>
<organism evidence="5 6">
    <name type="scientific">Clupea harengus</name>
    <name type="common">Atlantic herring</name>
    <dbReference type="NCBI Taxonomy" id="7950"/>
    <lineage>
        <taxon>Eukaryota</taxon>
        <taxon>Metazoa</taxon>
        <taxon>Chordata</taxon>
        <taxon>Craniata</taxon>
        <taxon>Vertebrata</taxon>
        <taxon>Euteleostomi</taxon>
        <taxon>Actinopterygii</taxon>
        <taxon>Neopterygii</taxon>
        <taxon>Teleostei</taxon>
        <taxon>Clupei</taxon>
        <taxon>Clupeiformes</taxon>
        <taxon>Clupeoidei</taxon>
        <taxon>Clupeidae</taxon>
        <taxon>Clupea</taxon>
    </lineage>
</organism>
<evidence type="ECO:0000256" key="2">
    <source>
        <dbReference type="ARBA" id="ARBA00022694"/>
    </source>
</evidence>
<evidence type="ECO:0000313" key="5">
    <source>
        <dbReference type="Proteomes" id="UP000515152"/>
    </source>
</evidence>
<comment type="function">
    <text evidence="3">Plays a central role in 2-thiolation of mcm(5)S(2)U at tRNA wobble positions of tRNA(Lys), tRNA(Glu) and tRNA(Gln). May act by forming a heterodimer with CTU1/ATPBD3 that ligates sulfur from thiocarboxylated URM1 onto the uridine of tRNAs at wobble position.</text>
</comment>
<dbReference type="GO" id="GO:0032447">
    <property type="term" value="P:protein urmylation"/>
    <property type="evidence" value="ECO:0007669"/>
    <property type="project" value="UniProtKB-UniRule"/>
</dbReference>
<accession>A0A6P8FNE7</accession>
<comment type="subcellular location">
    <subcellularLocation>
        <location evidence="3">Cytoplasm</location>
    </subcellularLocation>
</comment>
<dbReference type="GO" id="GO:0005829">
    <property type="term" value="C:cytosol"/>
    <property type="evidence" value="ECO:0007669"/>
    <property type="project" value="TreeGrafter"/>
</dbReference>
<comment type="pathway">
    <text evidence="3">tRNA modification; 5-methoxycarbonylmethyl-2-thiouridine-tRNA biosynthesis.</text>
</comment>
<gene>
    <name evidence="6" type="primary">ctu2</name>
    <name evidence="3" type="synonym">CTU2</name>
    <name evidence="3" type="synonym">NCS2</name>
</gene>
<dbReference type="InterPro" id="IPR014729">
    <property type="entry name" value="Rossmann-like_a/b/a_fold"/>
</dbReference>
<evidence type="ECO:0000256" key="1">
    <source>
        <dbReference type="ARBA" id="ARBA00022490"/>
    </source>
</evidence>
<dbReference type="RefSeq" id="XP_031425146.1">
    <property type="nucleotide sequence ID" value="XM_031569286.2"/>
</dbReference>
<keyword evidence="2 3" id="KW-0819">tRNA processing</keyword>
<dbReference type="PANTHER" id="PTHR20882">
    <property type="entry name" value="CYTOPLASMIC TRNA 2-THIOLATION PROTEIN 2"/>
    <property type="match status" value="1"/>
</dbReference>
<dbReference type="Pfam" id="PF10288">
    <property type="entry name" value="CTU2"/>
    <property type="match status" value="1"/>
</dbReference>
<reference evidence="6" key="1">
    <citation type="submission" date="2025-08" db="UniProtKB">
        <authorList>
            <consortium name="RefSeq"/>
        </authorList>
    </citation>
    <scope>IDENTIFICATION</scope>
</reference>
<evidence type="ECO:0000256" key="3">
    <source>
        <dbReference type="HAMAP-Rule" id="MF_03054"/>
    </source>
</evidence>
<dbReference type="SUPFAM" id="SSF52402">
    <property type="entry name" value="Adenine nucleotide alpha hydrolases-like"/>
    <property type="match status" value="1"/>
</dbReference>
<feature type="region of interest" description="Disordered" evidence="4">
    <location>
        <begin position="416"/>
        <end position="435"/>
    </location>
</feature>
<comment type="similarity">
    <text evidence="3">Belongs to the CTU2/NCS2 family.</text>
</comment>
<proteinExistence type="inferred from homology"/>
<dbReference type="CTD" id="348180"/>
<dbReference type="AlphaFoldDB" id="A0A6P8FNE7"/>
<dbReference type="Proteomes" id="UP000515152">
    <property type="component" value="Chromosome 6"/>
</dbReference>
<dbReference type="PANTHER" id="PTHR20882:SF14">
    <property type="entry name" value="CYTOPLASMIC TRNA 2-THIOLATION PROTEIN 2"/>
    <property type="match status" value="1"/>
</dbReference>
<name>A0A6P8FNE7_CLUHA</name>
<dbReference type="HAMAP" id="MF_03054">
    <property type="entry name" value="CTU2"/>
    <property type="match status" value="1"/>
</dbReference>